<evidence type="ECO:0000259" key="2">
    <source>
        <dbReference type="Pfam" id="PF22124"/>
    </source>
</evidence>
<protein>
    <recommendedName>
        <fullName evidence="5">Glycosyl hydrolase family 95 N-terminal domain-containing protein</fullName>
    </recommendedName>
</protein>
<evidence type="ECO:0000313" key="3">
    <source>
        <dbReference type="EMBL" id="GAF01620.1"/>
    </source>
</evidence>
<dbReference type="STRING" id="869213.GCA_000517085_03259"/>
<dbReference type="InterPro" id="IPR054363">
    <property type="entry name" value="GH95_cat"/>
</dbReference>
<dbReference type="GO" id="GO:0004560">
    <property type="term" value="F:alpha-L-fucosidase activity"/>
    <property type="evidence" value="ECO:0007669"/>
    <property type="project" value="TreeGrafter"/>
</dbReference>
<evidence type="ECO:0008006" key="5">
    <source>
        <dbReference type="Google" id="ProtNLM"/>
    </source>
</evidence>
<evidence type="ECO:0000259" key="1">
    <source>
        <dbReference type="Pfam" id="PF21307"/>
    </source>
</evidence>
<dbReference type="PANTHER" id="PTHR31084:SF0">
    <property type="entry name" value="ALPHA-L-FUCOSIDASE 2"/>
    <property type="match status" value="1"/>
</dbReference>
<dbReference type="OrthoDB" id="9802600at2"/>
<dbReference type="Pfam" id="PF22124">
    <property type="entry name" value="Glyco_hydro_95_cat"/>
    <property type="match status" value="1"/>
</dbReference>
<keyword evidence="4" id="KW-1185">Reference proteome</keyword>
<dbReference type="PANTHER" id="PTHR31084">
    <property type="entry name" value="ALPHA-L-FUCOSIDASE 2"/>
    <property type="match status" value="1"/>
</dbReference>
<dbReference type="AlphaFoldDB" id="W7XUE2"/>
<name>W7XUE2_9BACT</name>
<dbReference type="RefSeq" id="WP_052522041.1">
    <property type="nucleotide sequence ID" value="NZ_BAMD01000002.1"/>
</dbReference>
<dbReference type="GO" id="GO:0005975">
    <property type="term" value="P:carbohydrate metabolic process"/>
    <property type="evidence" value="ECO:0007669"/>
    <property type="project" value="InterPro"/>
</dbReference>
<dbReference type="Proteomes" id="UP000019402">
    <property type="component" value="Unassembled WGS sequence"/>
</dbReference>
<sequence length="477" mass="54452">MFKRVDLHLSDNDGEDLPTDKRLKLVKKGGVDNYLTQLQYQFGRYLMISSSRPGTLPANLQGIWVNGFKPPWNSDYHININVQMNYWMAEMTNLSECHQPFLDFIGDLRQMGRITAKETYGCRGFVAHHTSDVWHNTFGFERARYGMWPMGAAWCCQHLYTHYEFTEDKDYLRTYAYPVMKEAAQFFVDFMVPDPKTGLLVTGPSVSPENSFFDKDGKMATISMGSTMDREIIFELFHNCIASADILGVDKEFSEVLKTKLKQMPPLQIGSDGRLMEWVEEFPEEQPGHRHISHLYALHPSNQISKTKTPKLFDAAKKTIEYRLAHGGGHTGWSRAWIINFWARLLEPQKAYENIVALQRKSTLPNLLDVHPPFQIDGNFGMVSGVTEMLLQSHDGVVNILPALPREWANGFVEGIMARKGFEVSMEWEDGKLKALVVHSKLGNTLQLQYGHILKSYDTQKGDVLRFNGDLKPSDAS</sequence>
<reference evidence="3 4" key="1">
    <citation type="journal article" date="2014" name="Genome Announc.">
        <title>Draft Genome Sequence of Cytophaga fermentans JCM 21142T, a Facultative Anaerobe Isolated from Marine Mud.</title>
        <authorList>
            <person name="Starns D."/>
            <person name="Oshima K."/>
            <person name="Suda W."/>
            <person name="Iino T."/>
            <person name="Yuki M."/>
            <person name="Inoue J."/>
            <person name="Kitamura K."/>
            <person name="Iida T."/>
            <person name="Darby A."/>
            <person name="Hattori M."/>
            <person name="Ohkuma M."/>
        </authorList>
    </citation>
    <scope>NUCLEOTIDE SEQUENCE [LARGE SCALE GENOMIC DNA]</scope>
    <source>
        <strain evidence="3 4">JCM 21142</strain>
    </source>
</reference>
<dbReference type="InterPro" id="IPR049053">
    <property type="entry name" value="AFCA-like_C"/>
</dbReference>
<evidence type="ECO:0000313" key="4">
    <source>
        <dbReference type="Proteomes" id="UP000019402"/>
    </source>
</evidence>
<dbReference type="Pfam" id="PF21307">
    <property type="entry name" value="Glyco_hydro_95_C"/>
    <property type="match status" value="1"/>
</dbReference>
<dbReference type="SUPFAM" id="SSF48208">
    <property type="entry name" value="Six-hairpin glycosidases"/>
    <property type="match status" value="1"/>
</dbReference>
<accession>W7XUE2</accession>
<comment type="caution">
    <text evidence="3">The sequence shown here is derived from an EMBL/GenBank/DDBJ whole genome shotgun (WGS) entry which is preliminary data.</text>
</comment>
<proteinExistence type="predicted"/>
<dbReference type="eggNOG" id="COG1554">
    <property type="taxonomic scope" value="Bacteria"/>
</dbReference>
<dbReference type="Gene3D" id="1.50.10.10">
    <property type="match status" value="1"/>
</dbReference>
<gene>
    <name evidence="3" type="ORF">JCM21142_232</name>
</gene>
<dbReference type="InterPro" id="IPR012341">
    <property type="entry name" value="6hp_glycosidase-like_sf"/>
</dbReference>
<dbReference type="EMBL" id="BAMD01000002">
    <property type="protein sequence ID" value="GAF01620.1"/>
    <property type="molecule type" value="Genomic_DNA"/>
</dbReference>
<dbReference type="InterPro" id="IPR008928">
    <property type="entry name" value="6-hairpin_glycosidase_sf"/>
</dbReference>
<organism evidence="3 4">
    <name type="scientific">Saccharicrinis fermentans DSM 9555 = JCM 21142</name>
    <dbReference type="NCBI Taxonomy" id="869213"/>
    <lineage>
        <taxon>Bacteria</taxon>
        <taxon>Pseudomonadati</taxon>
        <taxon>Bacteroidota</taxon>
        <taxon>Bacteroidia</taxon>
        <taxon>Marinilabiliales</taxon>
        <taxon>Marinilabiliaceae</taxon>
        <taxon>Saccharicrinis</taxon>
    </lineage>
</organism>
<feature type="domain" description="Glycosyl hydrolase family 95 catalytic" evidence="2">
    <location>
        <begin position="1"/>
        <end position="390"/>
    </location>
</feature>
<feature type="domain" description="Alpha fucosidase A-like C-terminal" evidence="1">
    <location>
        <begin position="392"/>
        <end position="458"/>
    </location>
</feature>